<evidence type="ECO:0000313" key="4">
    <source>
        <dbReference type="Proteomes" id="UP000181951"/>
    </source>
</evidence>
<dbReference type="STRING" id="310780.SAMN05216267_1003153"/>
<dbReference type="OrthoDB" id="3436275at2"/>
<evidence type="ECO:0000313" key="3">
    <source>
        <dbReference type="EMBL" id="SEN27208.1"/>
    </source>
</evidence>
<name>A0A1H8F827_9ACTN</name>
<evidence type="ECO:0000256" key="1">
    <source>
        <dbReference type="SAM" id="MobiDB-lite"/>
    </source>
</evidence>
<evidence type="ECO:0000259" key="2">
    <source>
        <dbReference type="Pfam" id="PF21806"/>
    </source>
</evidence>
<dbReference type="InterPro" id="IPR049244">
    <property type="entry name" value="DUF6879"/>
</dbReference>
<dbReference type="AlphaFoldDB" id="A0A1H8F827"/>
<reference evidence="3 4" key="1">
    <citation type="submission" date="2016-10" db="EMBL/GenBank/DDBJ databases">
        <authorList>
            <person name="de Groot N.N."/>
        </authorList>
    </citation>
    <scope>NUCLEOTIDE SEQUENCE [LARGE SCALE GENOMIC DNA]</scope>
    <source>
        <strain evidence="3 4">CGMCC 4.2026</strain>
    </source>
</reference>
<gene>
    <name evidence="3" type="ORF">SAMN05216267_1003153</name>
</gene>
<dbReference type="RefSeq" id="WP_075016220.1">
    <property type="nucleotide sequence ID" value="NZ_FODD01000003.1"/>
</dbReference>
<feature type="region of interest" description="Disordered" evidence="1">
    <location>
        <begin position="1"/>
        <end position="22"/>
    </location>
</feature>
<keyword evidence="4" id="KW-1185">Reference proteome</keyword>
<sequence length="210" mass="23920">MRELPPPLPAHRGHRLGDDEYTEDFRPRHTAIRNGDSWKLERLQHFEEYGDPSWEAMNRGDWDEALRVAGGRGEALRASAADADRRGSRFHRVRVVEEPLTPYVQWELHTLHQRARCGHRIRVLPAEAVAWAEADGLLPELVVLDDRTLYRVLYTATGAPEGALRYTDPEIVRPWAAFVAKAYAAAEDIRTYFPRVVAPLPAPLLTMPVE</sequence>
<organism evidence="3 4">
    <name type="scientific">Actinacidiphila rubida</name>
    <dbReference type="NCBI Taxonomy" id="310780"/>
    <lineage>
        <taxon>Bacteria</taxon>
        <taxon>Bacillati</taxon>
        <taxon>Actinomycetota</taxon>
        <taxon>Actinomycetes</taxon>
        <taxon>Kitasatosporales</taxon>
        <taxon>Streptomycetaceae</taxon>
        <taxon>Actinacidiphila</taxon>
    </lineage>
</organism>
<dbReference type="Proteomes" id="UP000181951">
    <property type="component" value="Unassembled WGS sequence"/>
</dbReference>
<dbReference type="Pfam" id="PF21806">
    <property type="entry name" value="DUF6879"/>
    <property type="match status" value="1"/>
</dbReference>
<protein>
    <recommendedName>
        <fullName evidence="2">DUF6879 domain-containing protein</fullName>
    </recommendedName>
</protein>
<accession>A0A1H8F827</accession>
<feature type="domain" description="DUF6879" evidence="2">
    <location>
        <begin position="34"/>
        <end position="193"/>
    </location>
</feature>
<proteinExistence type="predicted"/>
<dbReference type="EMBL" id="FODD01000003">
    <property type="protein sequence ID" value="SEN27208.1"/>
    <property type="molecule type" value="Genomic_DNA"/>
</dbReference>